<sequence length="242" mass="26050">MELPIQNLTNISPPLDKSAMDAAAFAGAGDINKDLFETPSPAGAGEVRLAQSEPLGQSVPGGDTLRTDSQDRFANGYAMPRRAEGGDGYEQNIYEFNNAQASGEMRDPEAARMSNPAELITESFQSISYFIDRDMKTQHRLMQSQGHDVSDMPASNPFIVSNTSFTNVSLPTNSDSQGSRDFNTDASVTSGNNNSPTGMVDEQLRGLASFMGDVMLFSYQATLISKVSQSFSSSVSTLMRGQ</sequence>
<reference evidence="2" key="2">
    <citation type="submission" date="2020-09" db="EMBL/GenBank/DDBJ databases">
        <authorList>
            <person name="Sun Q."/>
            <person name="Sedlacek I."/>
        </authorList>
    </citation>
    <scope>NUCLEOTIDE SEQUENCE</scope>
    <source>
        <strain evidence="2">CCM 7684</strain>
    </source>
</reference>
<feature type="region of interest" description="Disordered" evidence="1">
    <location>
        <begin position="171"/>
        <end position="199"/>
    </location>
</feature>
<reference evidence="2" key="1">
    <citation type="journal article" date="2014" name="Int. J. Syst. Evol. Microbiol.">
        <title>Complete genome sequence of Corynebacterium casei LMG S-19264T (=DSM 44701T), isolated from a smear-ripened cheese.</title>
        <authorList>
            <consortium name="US DOE Joint Genome Institute (JGI-PGF)"/>
            <person name="Walter F."/>
            <person name="Albersmeier A."/>
            <person name="Kalinowski J."/>
            <person name="Ruckert C."/>
        </authorList>
    </citation>
    <scope>NUCLEOTIDE SEQUENCE</scope>
    <source>
        <strain evidence="2">CCM 7684</strain>
    </source>
</reference>
<protein>
    <submittedName>
        <fullName evidence="2">Uncharacterized protein</fullName>
    </submittedName>
</protein>
<organism evidence="2 3">
    <name type="scientific">Agaricicola taiwanensis</name>
    <dbReference type="NCBI Taxonomy" id="591372"/>
    <lineage>
        <taxon>Bacteria</taxon>
        <taxon>Pseudomonadati</taxon>
        <taxon>Pseudomonadota</taxon>
        <taxon>Alphaproteobacteria</taxon>
        <taxon>Rhodobacterales</taxon>
        <taxon>Paracoccaceae</taxon>
        <taxon>Agaricicola</taxon>
    </lineage>
</organism>
<dbReference type="Proteomes" id="UP000602745">
    <property type="component" value="Unassembled WGS sequence"/>
</dbReference>
<feature type="compositionally biased region" description="Polar residues" evidence="1">
    <location>
        <begin position="171"/>
        <end position="197"/>
    </location>
</feature>
<evidence type="ECO:0000256" key="1">
    <source>
        <dbReference type="SAM" id="MobiDB-lite"/>
    </source>
</evidence>
<dbReference type="AlphaFoldDB" id="A0A8J2VPH6"/>
<gene>
    <name evidence="2" type="ORF">GCM10007276_11810</name>
</gene>
<evidence type="ECO:0000313" key="2">
    <source>
        <dbReference type="EMBL" id="GGE35985.1"/>
    </source>
</evidence>
<feature type="region of interest" description="Disordered" evidence="1">
    <location>
        <begin position="52"/>
        <end position="89"/>
    </location>
</feature>
<comment type="caution">
    <text evidence="2">The sequence shown here is derived from an EMBL/GenBank/DDBJ whole genome shotgun (WGS) entry which is preliminary data.</text>
</comment>
<name>A0A8J2VPH6_9RHOB</name>
<keyword evidence="3" id="KW-1185">Reference proteome</keyword>
<accession>A0A8J2VPH6</accession>
<dbReference type="EMBL" id="BMCP01000001">
    <property type="protein sequence ID" value="GGE35985.1"/>
    <property type="molecule type" value="Genomic_DNA"/>
</dbReference>
<evidence type="ECO:0000313" key="3">
    <source>
        <dbReference type="Proteomes" id="UP000602745"/>
    </source>
</evidence>
<dbReference type="RefSeq" id="WP_188408730.1">
    <property type="nucleotide sequence ID" value="NZ_BMCP01000001.1"/>
</dbReference>
<proteinExistence type="predicted"/>